<dbReference type="PIRSF" id="PIRSF038994">
    <property type="entry name" value="NagA"/>
    <property type="match status" value="1"/>
</dbReference>
<feature type="active site" description="Proton donor/acceptor" evidence="6">
    <location>
        <position position="293"/>
    </location>
</feature>
<dbReference type="Pfam" id="PF01979">
    <property type="entry name" value="Amidohydro_1"/>
    <property type="match status" value="1"/>
</dbReference>
<dbReference type="Proteomes" id="UP000199288">
    <property type="component" value="Unassembled WGS sequence"/>
</dbReference>
<evidence type="ECO:0000256" key="7">
    <source>
        <dbReference type="PIRSR" id="PIRSR038994-2"/>
    </source>
</evidence>
<dbReference type="Gene3D" id="3.20.20.140">
    <property type="entry name" value="Metal-dependent hydrolases"/>
    <property type="match status" value="1"/>
</dbReference>
<evidence type="ECO:0000256" key="4">
    <source>
        <dbReference type="ARBA" id="ARBA00023277"/>
    </source>
</evidence>
<comment type="similarity">
    <text evidence="1 5">Belongs to the metallo-dependent hydrolases superfamily. NagA family.</text>
</comment>
<feature type="binding site" evidence="8">
    <location>
        <position position="198"/>
    </location>
    <ligand>
        <name>Zn(2+)</name>
        <dbReference type="ChEBI" id="CHEBI:29105"/>
    </ligand>
</feature>
<gene>
    <name evidence="10" type="ORF">SAMN02910418_00200</name>
</gene>
<evidence type="ECO:0000256" key="2">
    <source>
        <dbReference type="ARBA" id="ARBA00022723"/>
    </source>
</evidence>
<dbReference type="AlphaFoldDB" id="A0A1H3VRB2"/>
<dbReference type="SUPFAM" id="SSF51338">
    <property type="entry name" value="Composite domain of metallo-dependent hydrolases"/>
    <property type="match status" value="1"/>
</dbReference>
<name>A0A1H3VRB2_9ACTO</name>
<keyword evidence="2 8" id="KW-0479">Metal-binding</keyword>
<evidence type="ECO:0000256" key="5">
    <source>
        <dbReference type="PIRNR" id="PIRNR038994"/>
    </source>
</evidence>
<feature type="binding site" evidence="7">
    <location>
        <begin position="235"/>
        <end position="236"/>
    </location>
    <ligand>
        <name>substrate</name>
    </ligand>
</feature>
<dbReference type="SUPFAM" id="SSF51556">
    <property type="entry name" value="Metallo-dependent hydrolases"/>
    <property type="match status" value="1"/>
</dbReference>
<keyword evidence="3 5" id="KW-0378">Hydrolase</keyword>
<evidence type="ECO:0000313" key="10">
    <source>
        <dbReference type="EMBL" id="SDZ77299.1"/>
    </source>
</evidence>
<feature type="binding site" evidence="7">
    <location>
        <position position="140"/>
    </location>
    <ligand>
        <name>substrate</name>
    </ligand>
</feature>
<dbReference type="InterPro" id="IPR003764">
    <property type="entry name" value="GlcNAc_6-P_deAcase"/>
</dbReference>
<comment type="cofactor">
    <cofactor evidence="8">
        <name>a divalent metal cation</name>
        <dbReference type="ChEBI" id="CHEBI:60240"/>
    </cofactor>
    <text evidence="8">Binds 1 divalent metal cation per subunit.</text>
</comment>
<dbReference type="GO" id="GO:0008448">
    <property type="term" value="F:N-acetylglucosamine-6-phosphate deacetylase activity"/>
    <property type="evidence" value="ECO:0007669"/>
    <property type="project" value="InterPro"/>
</dbReference>
<keyword evidence="4 5" id="KW-0119">Carbohydrate metabolism</keyword>
<sequence>MAASITLRGRVVAPDEVIADGIVSVRGDRLEYAGPAEAAPEQLREGAEQVSGYIMPGLVDIHCHGGGGQSFPDALNAEDAKVAVLAHRRAGTTSLVASTVTAAPQTLRERTATLRELCEAGDLVGIHWEGPFISCERCGAQDPALIIPPDPELTRELCEIAGPYAFTMTIAPEKALVVGDGGVADVLINAGALPSFGHTDAGPVETEQALRDAAARLKNSPAARSARATATHLFNGMRPIHHRDPGPITAMLSAAERGELVVELIADGAHLSPELVRHVYELLGREACVFVTDAMAAAGMPDGQYRLGSQDVTVADGVARLTGGNSIAGGTSRLIEQVRLMAGAGIPLVDCVYMAATGPAVVLGRDDIGELAAGARADLLIVDDELAPVRVYHGGELVS</sequence>
<dbReference type="InterPro" id="IPR006680">
    <property type="entry name" value="Amidohydro-rel"/>
</dbReference>
<evidence type="ECO:0000313" key="11">
    <source>
        <dbReference type="Proteomes" id="UP000199288"/>
    </source>
</evidence>
<dbReference type="GO" id="GO:0006046">
    <property type="term" value="P:N-acetylglucosamine catabolic process"/>
    <property type="evidence" value="ECO:0007669"/>
    <property type="project" value="TreeGrafter"/>
</dbReference>
<dbReference type="PANTHER" id="PTHR11113">
    <property type="entry name" value="N-ACETYLGLUCOSAMINE-6-PHOSPHATE DEACETYLASE"/>
    <property type="match status" value="1"/>
</dbReference>
<dbReference type="RefSeq" id="WP_092561078.1">
    <property type="nucleotide sequence ID" value="NZ_FNQV01000001.1"/>
</dbReference>
<dbReference type="InterPro" id="IPR011059">
    <property type="entry name" value="Metal-dep_hydrolase_composite"/>
</dbReference>
<evidence type="ECO:0000256" key="8">
    <source>
        <dbReference type="PIRSR" id="PIRSR038994-3"/>
    </source>
</evidence>
<dbReference type="OrthoDB" id="9776488at2"/>
<feature type="binding site" evidence="7">
    <location>
        <position position="243"/>
    </location>
    <ligand>
        <name>substrate</name>
    </ligand>
</feature>
<evidence type="ECO:0000256" key="3">
    <source>
        <dbReference type="ARBA" id="ARBA00022801"/>
    </source>
</evidence>
<dbReference type="EMBL" id="FNQV01000001">
    <property type="protein sequence ID" value="SDZ77299.1"/>
    <property type="molecule type" value="Genomic_DNA"/>
</dbReference>
<accession>A0A1H3VRB2</accession>
<feature type="binding site" evidence="7">
    <location>
        <position position="270"/>
    </location>
    <ligand>
        <name>substrate</name>
    </ligand>
</feature>
<evidence type="ECO:0000256" key="6">
    <source>
        <dbReference type="PIRSR" id="PIRSR038994-1"/>
    </source>
</evidence>
<protein>
    <submittedName>
        <fullName evidence="10">N-acetylglucosamine-6-phosphate deacetylase</fullName>
    </submittedName>
</protein>
<dbReference type="PANTHER" id="PTHR11113:SF14">
    <property type="entry name" value="N-ACETYLGLUCOSAMINE-6-PHOSPHATE DEACETYLASE"/>
    <property type="match status" value="1"/>
</dbReference>
<feature type="domain" description="Amidohydrolase-related" evidence="9">
    <location>
        <begin position="53"/>
        <end position="384"/>
    </location>
</feature>
<reference evidence="11" key="1">
    <citation type="submission" date="2016-10" db="EMBL/GenBank/DDBJ databases">
        <authorList>
            <person name="Varghese N."/>
            <person name="Submissions S."/>
        </authorList>
    </citation>
    <scope>NUCLEOTIDE SEQUENCE [LARGE SCALE GENOMIC DNA]</scope>
    <source>
        <strain evidence="11">KPR-1</strain>
    </source>
</reference>
<dbReference type="InterPro" id="IPR032466">
    <property type="entry name" value="Metal_Hydrolase"/>
</dbReference>
<feature type="binding site" evidence="7">
    <location>
        <begin position="327"/>
        <end position="329"/>
    </location>
    <ligand>
        <name>substrate</name>
    </ligand>
</feature>
<evidence type="ECO:0000256" key="1">
    <source>
        <dbReference type="ARBA" id="ARBA00010716"/>
    </source>
</evidence>
<proteinExistence type="inferred from homology"/>
<feature type="binding site" evidence="8">
    <location>
        <position position="129"/>
    </location>
    <ligand>
        <name>Zn(2+)</name>
        <dbReference type="ChEBI" id="CHEBI:29105"/>
    </ligand>
</feature>
<dbReference type="Gene3D" id="2.30.40.10">
    <property type="entry name" value="Urease, subunit C, domain 1"/>
    <property type="match status" value="1"/>
</dbReference>
<keyword evidence="11" id="KW-1185">Reference proteome</keyword>
<feature type="binding site" evidence="8">
    <location>
        <position position="232"/>
    </location>
    <ligand>
        <name>Zn(2+)</name>
        <dbReference type="ChEBI" id="CHEBI:29105"/>
    </ligand>
</feature>
<organism evidence="10 11">
    <name type="scientific">Bowdeniella nasicola</name>
    <dbReference type="NCBI Taxonomy" id="208480"/>
    <lineage>
        <taxon>Bacteria</taxon>
        <taxon>Bacillati</taxon>
        <taxon>Actinomycetota</taxon>
        <taxon>Actinomycetes</taxon>
        <taxon>Actinomycetales</taxon>
        <taxon>Actinomycetaceae</taxon>
        <taxon>Bowdeniella</taxon>
    </lineage>
</organism>
<evidence type="ECO:0000259" key="9">
    <source>
        <dbReference type="Pfam" id="PF01979"/>
    </source>
</evidence>
<dbReference type="GO" id="GO:0046872">
    <property type="term" value="F:metal ion binding"/>
    <property type="evidence" value="ECO:0007669"/>
    <property type="project" value="UniProtKB-KW"/>
</dbReference>